<name>A0A8T2TLA1_CERRI</name>
<dbReference type="PANTHER" id="PTHR44169:SF6">
    <property type="entry name" value="NADPH-DEPENDENT 1-ACYLDIHYDROXYACETONE PHOSPHATE REDUCTASE"/>
    <property type="match status" value="1"/>
</dbReference>
<comment type="caution">
    <text evidence="4">The sequence shown here is derived from an EMBL/GenBank/DDBJ whole genome shotgun (WGS) entry which is preliminary data.</text>
</comment>
<comment type="similarity">
    <text evidence="1 3">Belongs to the short-chain dehydrogenases/reductases (SDR) family.</text>
</comment>
<dbReference type="GO" id="GO:0005783">
    <property type="term" value="C:endoplasmic reticulum"/>
    <property type="evidence" value="ECO:0007669"/>
    <property type="project" value="TreeGrafter"/>
</dbReference>
<evidence type="ECO:0000256" key="2">
    <source>
        <dbReference type="ARBA" id="ARBA00023002"/>
    </source>
</evidence>
<evidence type="ECO:0000313" key="5">
    <source>
        <dbReference type="Proteomes" id="UP000825935"/>
    </source>
</evidence>
<accession>A0A8T2TLA1</accession>
<dbReference type="OrthoDB" id="2102561at2759"/>
<dbReference type="SUPFAM" id="SSF51735">
    <property type="entry name" value="NAD(P)-binding Rossmann-fold domains"/>
    <property type="match status" value="1"/>
</dbReference>
<dbReference type="InterPro" id="IPR002347">
    <property type="entry name" value="SDR_fam"/>
</dbReference>
<sequence>MGASSSQPRHALEQPQVVMITGCSKGGMGHSLALAFARAGCIVVATARSLASIDNLDEAHPNIQTLLQLDVNSAESREAAVASALERHGRIDILVNNAGMHCIAPIAEVPPSLLEKAFATNVFAPIYLIQAVVPQMIAKRSGKIVNIGSVAGYGGGPWAGGYSASKAALHALSDSLRLELKPFGIDVVIVTPGAIKSNLENNAIQVYENLPKWSFYQQWEQYIKDRMGYSQKPGATSSDEFAEKTVKAVLRRNPPQYFRIGHLSFGLTLSYYIPVALRDRIASKMFGLNKVLYSKVD</sequence>
<dbReference type="PRINTS" id="PR00080">
    <property type="entry name" value="SDRFAMILY"/>
</dbReference>
<dbReference type="Gene3D" id="3.40.50.720">
    <property type="entry name" value="NAD(P)-binding Rossmann-like Domain"/>
    <property type="match status" value="1"/>
</dbReference>
<dbReference type="EMBL" id="CM035418">
    <property type="protein sequence ID" value="KAH7422225.1"/>
    <property type="molecule type" value="Genomic_DNA"/>
</dbReference>
<keyword evidence="2" id="KW-0560">Oxidoreductase</keyword>
<keyword evidence="5" id="KW-1185">Reference proteome</keyword>
<dbReference type="FunFam" id="3.40.50.720:FF:000261">
    <property type="entry name" value="NADPH-dependent 1-acyldihydroxyacetone phosphate reductase"/>
    <property type="match status" value="1"/>
</dbReference>
<dbReference type="GO" id="GO:0016491">
    <property type="term" value="F:oxidoreductase activity"/>
    <property type="evidence" value="ECO:0007669"/>
    <property type="project" value="UniProtKB-KW"/>
</dbReference>
<dbReference type="AlphaFoldDB" id="A0A8T2TLA1"/>
<evidence type="ECO:0008006" key="6">
    <source>
        <dbReference type="Google" id="ProtNLM"/>
    </source>
</evidence>
<dbReference type="Pfam" id="PF00106">
    <property type="entry name" value="adh_short"/>
    <property type="match status" value="1"/>
</dbReference>
<dbReference type="Proteomes" id="UP000825935">
    <property type="component" value="Chromosome 13"/>
</dbReference>
<dbReference type="CDD" id="cd05374">
    <property type="entry name" value="17beta-HSD-like_SDR_c"/>
    <property type="match status" value="1"/>
</dbReference>
<protein>
    <recommendedName>
        <fullName evidence="6">NADPH-dependent 1-acyldihydroxyacetone phosphate reductase</fullName>
    </recommendedName>
</protein>
<dbReference type="PANTHER" id="PTHR44169">
    <property type="entry name" value="NADPH-DEPENDENT 1-ACYLDIHYDROXYACETONE PHOSPHATE REDUCTASE"/>
    <property type="match status" value="1"/>
</dbReference>
<gene>
    <name evidence="4" type="ORF">KP509_13G097900</name>
</gene>
<dbReference type="PROSITE" id="PS00061">
    <property type="entry name" value="ADH_SHORT"/>
    <property type="match status" value="1"/>
</dbReference>
<dbReference type="InterPro" id="IPR036291">
    <property type="entry name" value="NAD(P)-bd_dom_sf"/>
</dbReference>
<dbReference type="OMA" id="KEDHCDV"/>
<evidence type="ECO:0000256" key="1">
    <source>
        <dbReference type="ARBA" id="ARBA00006484"/>
    </source>
</evidence>
<dbReference type="PRINTS" id="PR00081">
    <property type="entry name" value="GDHRDH"/>
</dbReference>
<organism evidence="4 5">
    <name type="scientific">Ceratopteris richardii</name>
    <name type="common">Triangle waterfern</name>
    <dbReference type="NCBI Taxonomy" id="49495"/>
    <lineage>
        <taxon>Eukaryota</taxon>
        <taxon>Viridiplantae</taxon>
        <taxon>Streptophyta</taxon>
        <taxon>Embryophyta</taxon>
        <taxon>Tracheophyta</taxon>
        <taxon>Polypodiopsida</taxon>
        <taxon>Polypodiidae</taxon>
        <taxon>Polypodiales</taxon>
        <taxon>Pteridineae</taxon>
        <taxon>Pteridaceae</taxon>
        <taxon>Parkerioideae</taxon>
        <taxon>Ceratopteris</taxon>
    </lineage>
</organism>
<dbReference type="InterPro" id="IPR020904">
    <property type="entry name" value="Sc_DH/Rdtase_CS"/>
</dbReference>
<evidence type="ECO:0000256" key="3">
    <source>
        <dbReference type="RuleBase" id="RU000363"/>
    </source>
</evidence>
<evidence type="ECO:0000313" key="4">
    <source>
        <dbReference type="EMBL" id="KAH7422225.1"/>
    </source>
</evidence>
<reference evidence="4" key="1">
    <citation type="submission" date="2021-08" db="EMBL/GenBank/DDBJ databases">
        <title>WGS assembly of Ceratopteris richardii.</title>
        <authorList>
            <person name="Marchant D.B."/>
            <person name="Chen G."/>
            <person name="Jenkins J."/>
            <person name="Shu S."/>
            <person name="Leebens-Mack J."/>
            <person name="Grimwood J."/>
            <person name="Schmutz J."/>
            <person name="Soltis P."/>
            <person name="Soltis D."/>
            <person name="Chen Z.-H."/>
        </authorList>
    </citation>
    <scope>NUCLEOTIDE SEQUENCE</scope>
    <source>
        <strain evidence="4">Whitten #5841</strain>
        <tissue evidence="4">Leaf</tissue>
    </source>
</reference>
<proteinExistence type="inferred from homology"/>